<feature type="domain" description="Retrotransposon gag" evidence="2">
    <location>
        <begin position="124"/>
        <end position="214"/>
    </location>
</feature>
<feature type="region of interest" description="Disordered" evidence="1">
    <location>
        <begin position="243"/>
        <end position="288"/>
    </location>
</feature>
<name>A0A7J0ETZ8_9ERIC</name>
<feature type="compositionally biased region" description="Polar residues" evidence="1">
    <location>
        <begin position="243"/>
        <end position="254"/>
    </location>
</feature>
<dbReference type="PANTHER" id="PTHR33223">
    <property type="entry name" value="CCHC-TYPE DOMAIN-CONTAINING PROTEIN"/>
    <property type="match status" value="1"/>
</dbReference>
<evidence type="ECO:0000256" key="1">
    <source>
        <dbReference type="SAM" id="MobiDB-lite"/>
    </source>
</evidence>
<dbReference type="InterPro" id="IPR005162">
    <property type="entry name" value="Retrotrans_gag_dom"/>
</dbReference>
<dbReference type="OrthoDB" id="2013610at2759"/>
<sequence length="330" mass="37062">MDTRAKSNAEFRNEVSEALARHESNFDQIHGTLQTVLTELQTLRVSQGTLPIDNPFAPVETSRNQSLPTTHNIPDRNRNNNPDHNHTHLKLSFPKFNGEDPTGWIFKAEQYFDFKSVAPAQQVQLASFHLEGIALQWLRWLTKFRGPLTWNELTNALLLRFGPTDYEDPSESLTRLKQTSTVAAYQEAFEMLSHRVDGLPENYLIGCFIAGLRDDIRLDVKLKQPRTLADTIGAARLIEERNSLQQKRSSSFRSQVAAPTPRSAAPNNAAGVLGPPPAPKVGHTSTNVPIPFRRITSQEAQRTSRERAVLLLRREVHTGSPLSKTPVVHD</sequence>
<dbReference type="EMBL" id="BJWL01000007">
    <property type="protein sequence ID" value="GFY89820.1"/>
    <property type="molecule type" value="Genomic_DNA"/>
</dbReference>
<evidence type="ECO:0000313" key="4">
    <source>
        <dbReference type="Proteomes" id="UP000585474"/>
    </source>
</evidence>
<protein>
    <recommendedName>
        <fullName evidence="2">Retrotransposon gag domain-containing protein</fullName>
    </recommendedName>
</protein>
<dbReference type="Pfam" id="PF03732">
    <property type="entry name" value="Retrotrans_gag"/>
    <property type="match status" value="1"/>
</dbReference>
<organism evidence="3 4">
    <name type="scientific">Actinidia rufa</name>
    <dbReference type="NCBI Taxonomy" id="165716"/>
    <lineage>
        <taxon>Eukaryota</taxon>
        <taxon>Viridiplantae</taxon>
        <taxon>Streptophyta</taxon>
        <taxon>Embryophyta</taxon>
        <taxon>Tracheophyta</taxon>
        <taxon>Spermatophyta</taxon>
        <taxon>Magnoliopsida</taxon>
        <taxon>eudicotyledons</taxon>
        <taxon>Gunneridae</taxon>
        <taxon>Pentapetalae</taxon>
        <taxon>asterids</taxon>
        <taxon>Ericales</taxon>
        <taxon>Actinidiaceae</taxon>
        <taxon>Actinidia</taxon>
    </lineage>
</organism>
<keyword evidence="4" id="KW-1185">Reference proteome</keyword>
<feature type="region of interest" description="Disordered" evidence="1">
    <location>
        <begin position="54"/>
        <end position="85"/>
    </location>
</feature>
<dbReference type="AlphaFoldDB" id="A0A7J0ETZ8"/>
<reference evidence="3 4" key="1">
    <citation type="submission" date="2019-07" db="EMBL/GenBank/DDBJ databases">
        <title>De Novo Assembly of kiwifruit Actinidia rufa.</title>
        <authorList>
            <person name="Sugita-Konishi S."/>
            <person name="Sato K."/>
            <person name="Mori E."/>
            <person name="Abe Y."/>
            <person name="Kisaki G."/>
            <person name="Hamano K."/>
            <person name="Suezawa K."/>
            <person name="Otani M."/>
            <person name="Fukuda T."/>
            <person name="Manabe T."/>
            <person name="Gomi K."/>
            <person name="Tabuchi M."/>
            <person name="Akimitsu K."/>
            <person name="Kataoka I."/>
        </authorList>
    </citation>
    <scope>NUCLEOTIDE SEQUENCE [LARGE SCALE GENOMIC DNA]</scope>
    <source>
        <strain evidence="4">cv. Fuchu</strain>
    </source>
</reference>
<evidence type="ECO:0000259" key="2">
    <source>
        <dbReference type="Pfam" id="PF03732"/>
    </source>
</evidence>
<proteinExistence type="predicted"/>
<dbReference type="PANTHER" id="PTHR33223:SF6">
    <property type="entry name" value="CCHC-TYPE DOMAIN-CONTAINING PROTEIN"/>
    <property type="match status" value="1"/>
</dbReference>
<feature type="compositionally biased region" description="Basic and acidic residues" evidence="1">
    <location>
        <begin position="73"/>
        <end position="85"/>
    </location>
</feature>
<comment type="caution">
    <text evidence="3">The sequence shown here is derived from an EMBL/GenBank/DDBJ whole genome shotgun (WGS) entry which is preliminary data.</text>
</comment>
<evidence type="ECO:0000313" key="3">
    <source>
        <dbReference type="EMBL" id="GFY89820.1"/>
    </source>
</evidence>
<accession>A0A7J0ETZ8</accession>
<dbReference type="Proteomes" id="UP000585474">
    <property type="component" value="Unassembled WGS sequence"/>
</dbReference>
<gene>
    <name evidence="3" type="ORF">Acr_07g0000170</name>
</gene>